<protein>
    <recommendedName>
        <fullName evidence="1">Methyltransferase type 11 domain-containing protein</fullName>
    </recommendedName>
</protein>
<feature type="domain" description="Methyltransferase type 11" evidence="1">
    <location>
        <begin position="48"/>
        <end position="128"/>
    </location>
</feature>
<evidence type="ECO:0000259" key="1">
    <source>
        <dbReference type="Pfam" id="PF08241"/>
    </source>
</evidence>
<dbReference type="EMBL" id="CP007452">
    <property type="protein sequence ID" value="AHM56893.1"/>
    <property type="molecule type" value="Genomic_DNA"/>
</dbReference>
<dbReference type="RefSeq" id="WP_025435870.1">
    <property type="nucleotide sequence ID" value="NZ_CP007452.1"/>
</dbReference>
<gene>
    <name evidence="2" type="ORF">EAL2_c15980</name>
</gene>
<dbReference type="KEGG" id="eac:EAL2_c15980"/>
<dbReference type="Gene3D" id="3.40.50.150">
    <property type="entry name" value="Vaccinia Virus protein VP39"/>
    <property type="match status" value="1"/>
</dbReference>
<dbReference type="InterPro" id="IPR013216">
    <property type="entry name" value="Methyltransf_11"/>
</dbReference>
<dbReference type="HOGENOM" id="CLU_1413002_0_0_9"/>
<dbReference type="Pfam" id="PF08241">
    <property type="entry name" value="Methyltransf_11"/>
    <property type="match status" value="1"/>
</dbReference>
<dbReference type="eggNOG" id="COG2226">
    <property type="taxonomic scope" value="Bacteria"/>
</dbReference>
<dbReference type="InterPro" id="IPR029063">
    <property type="entry name" value="SAM-dependent_MTases_sf"/>
</dbReference>
<sequence length="189" mass="21474">MVKPAADSSQHSICPCKGKENISNFMDFLRPSFGEKILLMGDVSYYGKYLRKAGADVTIFEHAENFNNSAVIKNSNCSIVDGLPEYMPFKDSCFDKIVFLNHFNSFEDEKKVLKEVDRVLKLHGDIIIEEVNPNGIIRKICVVFMKLMGFKCKYYAPGEMARLFKGLGYSGEINDVENKKFIFVGKKLN</sequence>
<evidence type="ECO:0000313" key="3">
    <source>
        <dbReference type="Proteomes" id="UP000019591"/>
    </source>
</evidence>
<proteinExistence type="predicted"/>
<dbReference type="SUPFAM" id="SSF53335">
    <property type="entry name" value="S-adenosyl-L-methionine-dependent methyltransferases"/>
    <property type="match status" value="1"/>
</dbReference>
<keyword evidence="3" id="KW-1185">Reference proteome</keyword>
<organism evidence="2 3">
    <name type="scientific">Peptoclostridium acidaminophilum DSM 3953</name>
    <dbReference type="NCBI Taxonomy" id="1286171"/>
    <lineage>
        <taxon>Bacteria</taxon>
        <taxon>Bacillati</taxon>
        <taxon>Bacillota</taxon>
        <taxon>Clostridia</taxon>
        <taxon>Peptostreptococcales</taxon>
        <taxon>Peptoclostridiaceae</taxon>
        <taxon>Peptoclostridium</taxon>
    </lineage>
</organism>
<accession>W8TGD4</accession>
<dbReference type="STRING" id="1286171.EAL2_c15980"/>
<dbReference type="Proteomes" id="UP000019591">
    <property type="component" value="Chromosome"/>
</dbReference>
<name>W8TGD4_PEPAC</name>
<dbReference type="AlphaFoldDB" id="W8TGD4"/>
<dbReference type="PATRIC" id="fig|1286171.3.peg.1549"/>
<reference evidence="2 3" key="1">
    <citation type="journal article" date="2014" name="Genome Announc.">
        <title>Complete Genome Sequence of Amino Acid-Utilizing Eubacterium acidaminophilum al-2 (DSM 3953).</title>
        <authorList>
            <person name="Poehlein A."/>
            <person name="Andreesen J.R."/>
            <person name="Daniel R."/>
        </authorList>
    </citation>
    <scope>NUCLEOTIDE SEQUENCE [LARGE SCALE GENOMIC DNA]</scope>
    <source>
        <strain evidence="2 3">DSM 3953</strain>
    </source>
</reference>
<evidence type="ECO:0000313" key="2">
    <source>
        <dbReference type="EMBL" id="AHM56893.1"/>
    </source>
</evidence>
<dbReference type="GO" id="GO:0008757">
    <property type="term" value="F:S-adenosylmethionine-dependent methyltransferase activity"/>
    <property type="evidence" value="ECO:0007669"/>
    <property type="project" value="InterPro"/>
</dbReference>